<feature type="region of interest" description="Disordered" evidence="1">
    <location>
        <begin position="97"/>
        <end position="132"/>
    </location>
</feature>
<reference evidence="3" key="1">
    <citation type="submission" date="2022-10" db="EMBL/GenBank/DDBJ databases">
        <title>Genome assembly of Pristionchus species.</title>
        <authorList>
            <person name="Yoshida K."/>
            <person name="Sommer R.J."/>
        </authorList>
    </citation>
    <scope>NUCLEOTIDE SEQUENCE [LARGE SCALE GENOMIC DNA]</scope>
    <source>
        <strain evidence="3">RS5460</strain>
    </source>
</reference>
<accession>A0AAN5D7Y1</accession>
<evidence type="ECO:0000256" key="1">
    <source>
        <dbReference type="SAM" id="MobiDB-lite"/>
    </source>
</evidence>
<feature type="compositionally biased region" description="Basic and acidic residues" evidence="1">
    <location>
        <begin position="108"/>
        <end position="124"/>
    </location>
</feature>
<protein>
    <submittedName>
        <fullName evidence="2">Uncharacterized protein</fullName>
    </submittedName>
</protein>
<dbReference type="AlphaFoldDB" id="A0AAN5D7Y1"/>
<dbReference type="EMBL" id="BTRK01000006">
    <property type="protein sequence ID" value="GMR57692.1"/>
    <property type="molecule type" value="Genomic_DNA"/>
</dbReference>
<sequence length="132" mass="15339">IKEEPSEFKEEPVDDYHAIKQEEPFLNATDTFNENESMDIKDELVEVFNDVKHEEPIPDIGILNTIDEMKEEPGDFKNKPVFDLDDKQEERIIDIPCPSQTFRPPDQSTEKFKKEVPSKTKASMEARLCNSH</sequence>
<proteinExistence type="predicted"/>
<keyword evidence="3" id="KW-1185">Reference proteome</keyword>
<organism evidence="2 3">
    <name type="scientific">Pristionchus mayeri</name>
    <dbReference type="NCBI Taxonomy" id="1317129"/>
    <lineage>
        <taxon>Eukaryota</taxon>
        <taxon>Metazoa</taxon>
        <taxon>Ecdysozoa</taxon>
        <taxon>Nematoda</taxon>
        <taxon>Chromadorea</taxon>
        <taxon>Rhabditida</taxon>
        <taxon>Rhabditina</taxon>
        <taxon>Diplogasteromorpha</taxon>
        <taxon>Diplogasteroidea</taxon>
        <taxon>Neodiplogasteridae</taxon>
        <taxon>Pristionchus</taxon>
    </lineage>
</organism>
<feature type="non-terminal residue" evidence="2">
    <location>
        <position position="1"/>
    </location>
</feature>
<dbReference type="Proteomes" id="UP001328107">
    <property type="component" value="Unassembled WGS sequence"/>
</dbReference>
<name>A0AAN5D7Y1_9BILA</name>
<evidence type="ECO:0000313" key="3">
    <source>
        <dbReference type="Proteomes" id="UP001328107"/>
    </source>
</evidence>
<evidence type="ECO:0000313" key="2">
    <source>
        <dbReference type="EMBL" id="GMR57692.1"/>
    </source>
</evidence>
<feature type="non-terminal residue" evidence="2">
    <location>
        <position position="132"/>
    </location>
</feature>
<comment type="caution">
    <text evidence="2">The sequence shown here is derived from an EMBL/GenBank/DDBJ whole genome shotgun (WGS) entry which is preliminary data.</text>
</comment>
<gene>
    <name evidence="2" type="ORF">PMAYCL1PPCAC_27887</name>
</gene>